<dbReference type="SUPFAM" id="SSF103473">
    <property type="entry name" value="MFS general substrate transporter"/>
    <property type="match status" value="1"/>
</dbReference>
<proteinExistence type="inferred from homology"/>
<organism evidence="10 12">
    <name type="scientific">Candidatus Chlorohelix allophototropha</name>
    <dbReference type="NCBI Taxonomy" id="3003348"/>
    <lineage>
        <taxon>Bacteria</taxon>
        <taxon>Bacillati</taxon>
        <taxon>Chloroflexota</taxon>
        <taxon>Chloroflexia</taxon>
        <taxon>Candidatus Chloroheliales</taxon>
        <taxon>Candidatus Chloroheliaceae</taxon>
        <taxon>Candidatus Chlorohelix</taxon>
    </lineage>
</organism>
<reference evidence="11" key="2">
    <citation type="journal article" date="2024" name="Nature">
        <title>Anoxygenic phototroph of the Chloroflexota uses a type I reaction centre.</title>
        <authorList>
            <person name="Tsuji J.M."/>
            <person name="Shaw N.A."/>
            <person name="Nagashima S."/>
            <person name="Venkiteswaran J.J."/>
            <person name="Schiff S.L."/>
            <person name="Watanabe T."/>
            <person name="Fukui M."/>
            <person name="Hanada S."/>
            <person name="Tank M."/>
            <person name="Neufeld J.D."/>
        </authorList>
    </citation>
    <scope>NUCLEOTIDE SEQUENCE</scope>
    <source>
        <strain evidence="11">L227-S17</strain>
    </source>
</reference>
<dbReference type="PANTHER" id="PTHR43271:SF1">
    <property type="entry name" value="INNER MEMBRANE TRANSPORT PROTEIN YNFM"/>
    <property type="match status" value="1"/>
</dbReference>
<dbReference type="GO" id="GO:0005886">
    <property type="term" value="C:plasma membrane"/>
    <property type="evidence" value="ECO:0007669"/>
    <property type="project" value="UniProtKB-SubCell"/>
</dbReference>
<evidence type="ECO:0000313" key="13">
    <source>
        <dbReference type="Proteomes" id="UP001431572"/>
    </source>
</evidence>
<feature type="domain" description="Major facilitator superfamily (MFS) profile" evidence="9">
    <location>
        <begin position="23"/>
        <end position="403"/>
    </location>
</feature>
<evidence type="ECO:0000256" key="2">
    <source>
        <dbReference type="ARBA" id="ARBA00008335"/>
    </source>
</evidence>
<dbReference type="CDD" id="cd17324">
    <property type="entry name" value="MFS_NepI_like"/>
    <property type="match status" value="1"/>
</dbReference>
<evidence type="ECO:0000256" key="6">
    <source>
        <dbReference type="ARBA" id="ARBA00022989"/>
    </source>
</evidence>
<evidence type="ECO:0000256" key="3">
    <source>
        <dbReference type="ARBA" id="ARBA00022448"/>
    </source>
</evidence>
<gene>
    <name evidence="10" type="ORF">HXX08_21175</name>
    <name evidence="11" type="ORF">OZ401_003919</name>
</gene>
<reference evidence="10 12" key="1">
    <citation type="submission" date="2020-06" db="EMBL/GenBank/DDBJ databases">
        <title>Anoxygenic phototrophic Chloroflexota member uses a Type I reaction center.</title>
        <authorList>
            <person name="Tsuji J.M."/>
            <person name="Shaw N.A."/>
            <person name="Nagashima S."/>
            <person name="Venkiteswaran J."/>
            <person name="Schiff S.L."/>
            <person name="Hanada S."/>
            <person name="Tank M."/>
            <person name="Neufeld J.D."/>
        </authorList>
    </citation>
    <scope>NUCLEOTIDE SEQUENCE [LARGE SCALE GENOMIC DNA]</scope>
    <source>
        <strain evidence="10">L227-S17</strain>
    </source>
</reference>
<dbReference type="PANTHER" id="PTHR43271">
    <property type="entry name" value="BLL2771 PROTEIN"/>
    <property type="match status" value="1"/>
</dbReference>
<evidence type="ECO:0000313" key="11">
    <source>
        <dbReference type="EMBL" id="WJW68310.1"/>
    </source>
</evidence>
<dbReference type="Pfam" id="PF07690">
    <property type="entry name" value="MFS_1"/>
    <property type="match status" value="1"/>
</dbReference>
<feature type="transmembrane region" description="Helical" evidence="8">
    <location>
        <begin position="117"/>
        <end position="136"/>
    </location>
</feature>
<dbReference type="Proteomes" id="UP000521676">
    <property type="component" value="Unassembled WGS sequence"/>
</dbReference>
<feature type="transmembrane region" description="Helical" evidence="8">
    <location>
        <begin position="89"/>
        <end position="111"/>
    </location>
</feature>
<evidence type="ECO:0000256" key="1">
    <source>
        <dbReference type="ARBA" id="ARBA00004651"/>
    </source>
</evidence>
<sequence>MSIREAFLSTRVDSQHKTVSQSTILWVLGGSTVAVFSNMYATQPILPIIGEEFGLTPSEAGMTVSSLVLAVGCSVLFFGFLIDRFGPRRVMVASTLALVFPTLLCAVSPFFQFLLLFRVAQGLLIPGFIAGVLAYIHEQFSSKRGMAIGWYTASTIFGGFSGRVISGLLTEFVNWRTAFVGFALFNLVAYLIMRRYLPESQHSSRNATIRSKGHSLNSFIIAFKNRNLVGAFLVGPAIFFPFIGLFTYLPYYLTKPPFNLSTLLVSFIFVVYLIGTFSAPIAGRLSDRYSRRVVIGIGLLIMMFGVALTLTPWLLSVFAGLLFLCFGMFTVQSTTNAYVGDNIQENQGRGSAVAIYQMFFYLGGTVGGIVPGLLWQSGGWLPLICGCLAVLLAGFLAVMWVCR</sequence>
<feature type="transmembrane region" description="Helical" evidence="8">
    <location>
        <begin position="352"/>
        <end position="374"/>
    </location>
</feature>
<feature type="transmembrane region" description="Helical" evidence="8">
    <location>
        <begin position="321"/>
        <end position="340"/>
    </location>
</feature>
<keyword evidence="7 8" id="KW-0472">Membrane</keyword>
<protein>
    <submittedName>
        <fullName evidence="10">MFS transporter</fullName>
    </submittedName>
</protein>
<keyword evidence="5 8" id="KW-0812">Transmembrane</keyword>
<keyword evidence="6 8" id="KW-1133">Transmembrane helix</keyword>
<evidence type="ECO:0000313" key="10">
    <source>
        <dbReference type="EMBL" id="NWJ48377.1"/>
    </source>
</evidence>
<keyword evidence="3" id="KW-0813">Transport</keyword>
<feature type="transmembrane region" description="Helical" evidence="8">
    <location>
        <begin position="380"/>
        <end position="402"/>
    </location>
</feature>
<evidence type="ECO:0000256" key="8">
    <source>
        <dbReference type="SAM" id="Phobius"/>
    </source>
</evidence>
<evidence type="ECO:0000256" key="5">
    <source>
        <dbReference type="ARBA" id="ARBA00022692"/>
    </source>
</evidence>
<evidence type="ECO:0000256" key="4">
    <source>
        <dbReference type="ARBA" id="ARBA00022475"/>
    </source>
</evidence>
<feature type="transmembrane region" description="Helical" evidence="8">
    <location>
        <begin position="21"/>
        <end position="40"/>
    </location>
</feature>
<dbReference type="AlphaFoldDB" id="A0A8T7M8A2"/>
<feature type="transmembrane region" description="Helical" evidence="8">
    <location>
        <begin position="228"/>
        <end position="251"/>
    </location>
</feature>
<dbReference type="EMBL" id="CP128400">
    <property type="protein sequence ID" value="WJW68310.1"/>
    <property type="molecule type" value="Genomic_DNA"/>
</dbReference>
<feature type="transmembrane region" description="Helical" evidence="8">
    <location>
        <begin position="175"/>
        <end position="193"/>
    </location>
</feature>
<keyword evidence="4" id="KW-1003">Cell membrane</keyword>
<feature type="transmembrane region" description="Helical" evidence="8">
    <location>
        <begin position="148"/>
        <end position="169"/>
    </location>
</feature>
<dbReference type="InterPro" id="IPR036259">
    <property type="entry name" value="MFS_trans_sf"/>
</dbReference>
<dbReference type="EMBL" id="JACATZ010000003">
    <property type="protein sequence ID" value="NWJ48377.1"/>
    <property type="molecule type" value="Genomic_DNA"/>
</dbReference>
<name>A0A8T7M8A2_9CHLR</name>
<feature type="transmembrane region" description="Helical" evidence="8">
    <location>
        <begin position="293"/>
        <end position="315"/>
    </location>
</feature>
<dbReference type="RefSeq" id="WP_341470215.1">
    <property type="nucleotide sequence ID" value="NZ_CP128400.1"/>
</dbReference>
<feature type="transmembrane region" description="Helical" evidence="8">
    <location>
        <begin position="263"/>
        <end position="281"/>
    </location>
</feature>
<dbReference type="GO" id="GO:0022857">
    <property type="term" value="F:transmembrane transporter activity"/>
    <property type="evidence" value="ECO:0007669"/>
    <property type="project" value="InterPro"/>
</dbReference>
<dbReference type="InterPro" id="IPR011701">
    <property type="entry name" value="MFS"/>
</dbReference>
<comment type="subcellular location">
    <subcellularLocation>
        <location evidence="1">Cell membrane</location>
        <topology evidence="1">Multi-pass membrane protein</topology>
    </subcellularLocation>
</comment>
<evidence type="ECO:0000256" key="7">
    <source>
        <dbReference type="ARBA" id="ARBA00023136"/>
    </source>
</evidence>
<feature type="transmembrane region" description="Helical" evidence="8">
    <location>
        <begin position="60"/>
        <end position="82"/>
    </location>
</feature>
<dbReference type="PROSITE" id="PS50850">
    <property type="entry name" value="MFS"/>
    <property type="match status" value="1"/>
</dbReference>
<comment type="similarity">
    <text evidence="2">Belongs to the major facilitator superfamily.</text>
</comment>
<evidence type="ECO:0000313" key="12">
    <source>
        <dbReference type="Proteomes" id="UP000521676"/>
    </source>
</evidence>
<keyword evidence="13" id="KW-1185">Reference proteome</keyword>
<accession>A0A8T7M8A2</accession>
<dbReference type="InterPro" id="IPR020846">
    <property type="entry name" value="MFS_dom"/>
</dbReference>
<evidence type="ECO:0000259" key="9">
    <source>
        <dbReference type="PROSITE" id="PS50850"/>
    </source>
</evidence>
<dbReference type="Gene3D" id="1.20.1250.20">
    <property type="entry name" value="MFS general substrate transporter like domains"/>
    <property type="match status" value="1"/>
</dbReference>
<dbReference type="Proteomes" id="UP001431572">
    <property type="component" value="Chromosome 2"/>
</dbReference>